<comment type="caution">
    <text evidence="1">The sequence shown here is derived from an EMBL/GenBank/DDBJ whole genome shotgun (WGS) entry which is preliminary data.</text>
</comment>
<name>A0A371J560_9FIRM</name>
<proteinExistence type="predicted"/>
<dbReference type="RefSeq" id="WP_094367910.1">
    <property type="nucleotide sequence ID" value="NZ_NOJY02000010.1"/>
</dbReference>
<organism evidence="1 2">
    <name type="scientific">Romboutsia weinsteinii</name>
    <dbReference type="NCBI Taxonomy" id="2020949"/>
    <lineage>
        <taxon>Bacteria</taxon>
        <taxon>Bacillati</taxon>
        <taxon>Bacillota</taxon>
        <taxon>Clostridia</taxon>
        <taxon>Peptostreptococcales</taxon>
        <taxon>Peptostreptococcaceae</taxon>
        <taxon>Romboutsia</taxon>
    </lineage>
</organism>
<dbReference type="EMBL" id="NOJY02000010">
    <property type="protein sequence ID" value="RDY27899.1"/>
    <property type="molecule type" value="Genomic_DNA"/>
</dbReference>
<dbReference type="Proteomes" id="UP000215694">
    <property type="component" value="Unassembled WGS sequence"/>
</dbReference>
<keyword evidence="2" id="KW-1185">Reference proteome</keyword>
<evidence type="ECO:0000313" key="2">
    <source>
        <dbReference type="Proteomes" id="UP000215694"/>
    </source>
</evidence>
<sequence length="87" mass="9907">MGCCNSGKGCCKSQNNTISQEEYDTLKSYLQSEIKDFNLINYTNSENEVCVGAEVEFEDYVLEIDEIDKENCALDNIIDIIIKNHMI</sequence>
<accession>A0A371J560</accession>
<evidence type="ECO:0000313" key="1">
    <source>
        <dbReference type="EMBL" id="RDY27899.1"/>
    </source>
</evidence>
<dbReference type="AlphaFoldDB" id="A0A371J560"/>
<reference evidence="1 2" key="1">
    <citation type="journal article" date="2017" name="Genome Announc.">
        <title>Draft Genome Sequence of Romboutsia weinsteinii sp. nov. Strain CCRI-19649(T) Isolated from Surface Water.</title>
        <authorList>
            <person name="Maheux A.F."/>
            <person name="Boudreau D.K."/>
            <person name="Berube E."/>
            <person name="Boissinot M."/>
            <person name="Cantin P."/>
            <person name="Raymond F."/>
            <person name="Corbeil J."/>
            <person name="Omar R.F."/>
            <person name="Bergeron M.G."/>
        </authorList>
    </citation>
    <scope>NUCLEOTIDE SEQUENCE [LARGE SCALE GENOMIC DNA]</scope>
    <source>
        <strain evidence="1 2">CCRI-19649</strain>
    </source>
</reference>
<gene>
    <name evidence="1" type="ORF">CHL78_007810</name>
</gene>
<protein>
    <submittedName>
        <fullName evidence="1">Uncharacterized protein</fullName>
    </submittedName>
</protein>